<reference evidence="2 3" key="1">
    <citation type="submission" date="2016-04" db="EMBL/GenBank/DDBJ databases">
        <title>The genome of Intoshia linei affirms orthonectids as highly simplified spiralians.</title>
        <authorList>
            <person name="Mikhailov K.V."/>
            <person name="Slusarev G.S."/>
            <person name="Nikitin M.A."/>
            <person name="Logacheva M.D."/>
            <person name="Penin A."/>
            <person name="Aleoshin V."/>
            <person name="Panchin Y.V."/>
        </authorList>
    </citation>
    <scope>NUCLEOTIDE SEQUENCE [LARGE SCALE GENOMIC DNA]</scope>
    <source>
        <strain evidence="2">Intl2013</strain>
        <tissue evidence="2">Whole animal</tissue>
    </source>
</reference>
<proteinExistence type="predicted"/>
<dbReference type="EMBL" id="LWCA01001778">
    <property type="protein sequence ID" value="OAF64517.1"/>
    <property type="molecule type" value="Genomic_DNA"/>
</dbReference>
<dbReference type="Proteomes" id="UP000078046">
    <property type="component" value="Unassembled WGS sequence"/>
</dbReference>
<evidence type="ECO:0000313" key="2">
    <source>
        <dbReference type="EMBL" id="OAF64517.1"/>
    </source>
</evidence>
<keyword evidence="3" id="KW-1185">Reference proteome</keyword>
<protein>
    <recommendedName>
        <fullName evidence="1">PiggyBac transposable element-derived protein domain-containing protein</fullName>
    </recommendedName>
</protein>
<feature type="domain" description="PiggyBac transposable element-derived protein" evidence="1">
    <location>
        <begin position="3"/>
        <end position="87"/>
    </location>
</feature>
<sequence>MQKKSINLLKWHDRKVLCYISTFHNIKNVHKTSTITKPVMITQSDKNMGGVDRFDQMLKSYFSKHRNKKWTVKFSIYIIHMLIHNSYVLYKEYSKDPEKVKKHFQYRMDLSEYLNEFNEFNFNYEHCTLTFGS</sequence>
<dbReference type="OrthoDB" id="128757at2759"/>
<dbReference type="InterPro" id="IPR029526">
    <property type="entry name" value="PGBD"/>
</dbReference>
<dbReference type="PANTHER" id="PTHR46599">
    <property type="entry name" value="PIGGYBAC TRANSPOSABLE ELEMENT-DERIVED PROTEIN 4"/>
    <property type="match status" value="1"/>
</dbReference>
<dbReference type="PANTHER" id="PTHR46599:SF3">
    <property type="entry name" value="PIGGYBAC TRANSPOSABLE ELEMENT-DERIVED PROTEIN 4"/>
    <property type="match status" value="1"/>
</dbReference>
<gene>
    <name evidence="2" type="ORF">A3Q56_07766</name>
</gene>
<dbReference type="Pfam" id="PF13843">
    <property type="entry name" value="DDE_Tnp_1_7"/>
    <property type="match status" value="1"/>
</dbReference>
<comment type="caution">
    <text evidence="2">The sequence shown here is derived from an EMBL/GenBank/DDBJ whole genome shotgun (WGS) entry which is preliminary data.</text>
</comment>
<evidence type="ECO:0000259" key="1">
    <source>
        <dbReference type="Pfam" id="PF13843"/>
    </source>
</evidence>
<evidence type="ECO:0000313" key="3">
    <source>
        <dbReference type="Proteomes" id="UP000078046"/>
    </source>
</evidence>
<accession>A0A177AR74</accession>
<dbReference type="AlphaFoldDB" id="A0A177AR74"/>
<organism evidence="2 3">
    <name type="scientific">Intoshia linei</name>
    <dbReference type="NCBI Taxonomy" id="1819745"/>
    <lineage>
        <taxon>Eukaryota</taxon>
        <taxon>Metazoa</taxon>
        <taxon>Spiralia</taxon>
        <taxon>Lophotrochozoa</taxon>
        <taxon>Mesozoa</taxon>
        <taxon>Orthonectida</taxon>
        <taxon>Rhopaluridae</taxon>
        <taxon>Intoshia</taxon>
    </lineage>
</organism>
<name>A0A177AR74_9BILA</name>